<name>A0ABT7DHT6_9ACTN</name>
<dbReference type="EMBL" id="JARWAF010000023">
    <property type="protein sequence ID" value="MDJ1645389.1"/>
    <property type="molecule type" value="Genomic_DNA"/>
</dbReference>
<dbReference type="Proteomes" id="UP001237194">
    <property type="component" value="Unassembled WGS sequence"/>
</dbReference>
<gene>
    <name evidence="1" type="ORF">P5W92_34025</name>
</gene>
<evidence type="ECO:0000313" key="2">
    <source>
        <dbReference type="Proteomes" id="UP001237194"/>
    </source>
</evidence>
<proteinExistence type="predicted"/>
<sequence>MNRLPHPSLLPALPAPANRASVRRPLDLRVHAQRIQIDELIVTGPRTVLAHARTAAHDDPDTAALVGYSTTTPLTLPAAAALLCSLHTPDELADMGLRLVRHVTRTTAATQHRDPVILELHDAPEDNSR</sequence>
<reference evidence="1 2" key="1">
    <citation type="submission" date="2023-04" db="EMBL/GenBank/DDBJ databases">
        <title>A novel species of the genus Streptomyces: Streptomyces pakalii sp. nov. isolated from a Mexican soil jungle.</title>
        <authorList>
            <person name="Chavez-Hernandez M.A."/>
            <person name="Ortiz-Alvarez J."/>
            <person name="Villa-Tanaca L."/>
            <person name="Hernandez-Rodriguez C."/>
        </authorList>
    </citation>
    <scope>NUCLEOTIDE SEQUENCE [LARGE SCALE GENOMIC DNA]</scope>
    <source>
        <strain evidence="1 2">ENCB-J15</strain>
    </source>
</reference>
<evidence type="ECO:0008006" key="3">
    <source>
        <dbReference type="Google" id="ProtNLM"/>
    </source>
</evidence>
<evidence type="ECO:0000313" key="1">
    <source>
        <dbReference type="EMBL" id="MDJ1645389.1"/>
    </source>
</evidence>
<dbReference type="RefSeq" id="WP_283901370.1">
    <property type="nucleotide sequence ID" value="NZ_JARWAF010000023.1"/>
</dbReference>
<organism evidence="1 2">
    <name type="scientific">Streptomyces pakalii</name>
    <dbReference type="NCBI Taxonomy" id="3036494"/>
    <lineage>
        <taxon>Bacteria</taxon>
        <taxon>Bacillati</taxon>
        <taxon>Actinomycetota</taxon>
        <taxon>Actinomycetes</taxon>
        <taxon>Kitasatosporales</taxon>
        <taxon>Streptomycetaceae</taxon>
        <taxon>Streptomyces</taxon>
    </lineage>
</organism>
<accession>A0ABT7DHT6</accession>
<protein>
    <recommendedName>
        <fullName evidence="3">LacI family transcriptional regulator</fullName>
    </recommendedName>
</protein>
<comment type="caution">
    <text evidence="1">The sequence shown here is derived from an EMBL/GenBank/DDBJ whole genome shotgun (WGS) entry which is preliminary data.</text>
</comment>
<keyword evidence="2" id="KW-1185">Reference proteome</keyword>